<comment type="caution">
    <text evidence="4">The sequence shown here is derived from an EMBL/GenBank/DDBJ whole genome shotgun (WGS) entry which is preliminary data.</text>
</comment>
<evidence type="ECO:0000313" key="4">
    <source>
        <dbReference type="EMBL" id="SMP42102.1"/>
    </source>
</evidence>
<evidence type="ECO:0000313" key="5">
    <source>
        <dbReference type="Proteomes" id="UP001158049"/>
    </source>
</evidence>
<dbReference type="Gene3D" id="3.40.50.150">
    <property type="entry name" value="Vaccinia Virus protein VP39"/>
    <property type="match status" value="1"/>
</dbReference>
<dbReference type="EMBL" id="FXUL01000001">
    <property type="protein sequence ID" value="SMP42102.1"/>
    <property type="molecule type" value="Genomic_DNA"/>
</dbReference>
<evidence type="ECO:0000259" key="2">
    <source>
        <dbReference type="Pfam" id="PF08241"/>
    </source>
</evidence>
<dbReference type="RefSeq" id="WP_283440306.1">
    <property type="nucleotide sequence ID" value="NZ_FXUL01000001.1"/>
</dbReference>
<proteinExistence type="predicted"/>
<name>A0ABY1PSK6_9BURK</name>
<dbReference type="InterPro" id="IPR013216">
    <property type="entry name" value="Methyltransf_11"/>
</dbReference>
<feature type="coiled-coil region" evidence="1">
    <location>
        <begin position="254"/>
        <end position="330"/>
    </location>
</feature>
<dbReference type="SUPFAM" id="SSF53756">
    <property type="entry name" value="UDP-Glycosyltransferase/glycogen phosphorylase"/>
    <property type="match status" value="1"/>
</dbReference>
<keyword evidence="5" id="KW-1185">Reference proteome</keyword>
<dbReference type="GO" id="GO:0008168">
    <property type="term" value="F:methyltransferase activity"/>
    <property type="evidence" value="ECO:0007669"/>
    <property type="project" value="UniProtKB-KW"/>
</dbReference>
<protein>
    <submittedName>
        <fullName evidence="4">Methyltransferase domain-containing protein</fullName>
    </submittedName>
</protein>
<dbReference type="Gene3D" id="3.40.50.2000">
    <property type="entry name" value="Glycogen Phosphorylase B"/>
    <property type="match status" value="1"/>
</dbReference>
<keyword evidence="4" id="KW-0808">Transferase</keyword>
<dbReference type="InterPro" id="IPR029063">
    <property type="entry name" value="SAM-dependent_MTases_sf"/>
</dbReference>
<reference evidence="4 5" key="1">
    <citation type="submission" date="2017-05" db="EMBL/GenBank/DDBJ databases">
        <authorList>
            <person name="Varghese N."/>
            <person name="Submissions S."/>
        </authorList>
    </citation>
    <scope>NUCLEOTIDE SEQUENCE [LARGE SCALE GENOMIC DNA]</scope>
    <source>
        <strain evidence="4 5">DSM 26001</strain>
    </source>
</reference>
<dbReference type="GO" id="GO:0032259">
    <property type="term" value="P:methylation"/>
    <property type="evidence" value="ECO:0007669"/>
    <property type="project" value="UniProtKB-KW"/>
</dbReference>
<organism evidence="4 5">
    <name type="scientific">Noviherbaspirillum suwonense</name>
    <dbReference type="NCBI Taxonomy" id="1224511"/>
    <lineage>
        <taxon>Bacteria</taxon>
        <taxon>Pseudomonadati</taxon>
        <taxon>Pseudomonadota</taxon>
        <taxon>Betaproteobacteria</taxon>
        <taxon>Burkholderiales</taxon>
        <taxon>Oxalobacteraceae</taxon>
        <taxon>Noviherbaspirillum</taxon>
    </lineage>
</organism>
<evidence type="ECO:0000259" key="3">
    <source>
        <dbReference type="Pfam" id="PF13524"/>
    </source>
</evidence>
<dbReference type="Pfam" id="PF08241">
    <property type="entry name" value="Methyltransf_11"/>
    <property type="match status" value="1"/>
</dbReference>
<evidence type="ECO:0000256" key="1">
    <source>
        <dbReference type="SAM" id="Coils"/>
    </source>
</evidence>
<sequence>MAHLQQRNFCESVKLRFPQYFSSVFALDIGSLDINGNNQFLFDSNSIFLGVDVAIGRNVDVVCSASNVKLPDQTFDTIVSTECLEHDRDWVATLHNSIRLLRGGGLLLLTCATTGRPEHGTRRTTPQDAPLLAAVDDEWADYYRNLTEQDIRNAVNVDQEFQFFEFSVNHETKDLYFFGIKKGLFENRRDRSINLPSHPVRILQNDLESRLQRAFEELHSTRAQVNYLVSQLKNDENRELIRDGKAEQDFCFGSKIVSEELELAKDKINSLEALLKSEVEHNFSYNEKIEEYKKLIDSLNEKLDAESVIREQLQNRANRFEEELIILQSSVVQFQSSHSEVSQELAKVYRSKSWAVTHPLRAVMTTANAIPNLSRRVRNGIRYIAKGDFDGLKKRVRYYRTDSALQSSQKSGPPQRWGVMATLHTLFIAELVAKRLRHHGWEVDILTSSQSEYLHDMYIVICPQMFDVLPPGEKRICYQMEQSVTSRWFKEDYLNTLENSLAVLDYALSNIEYMSTKGISYPHVHYLPVGANASYSQNFDKKEKIYDILFYGDAKSSPRRNELLKYIRKHFNVKICGDTFGPKMVDEILSARVVVNIHYYENALLEMPRIQECLSLGIPVVSESAQDQANYPEIEGGVIFFDQGNQDEMIKALQNAIENPQSISEVQAAAYRGEKLFDFMFDRFLVAMNFLPSSYIQQLQLPLPNSSEPVALSLPETVVRRNIFNIEKPKDCLVFSGIRRHPGWIGCGLSYKALAQHAVRTGKKQLTVMEDDVLLPSDYDVKLSVIRNYLSSKKDEWDVFAGVIALLHPETKILAVEIFDGVTFLTIDRMTSMVFNIYNEKALRILATWNPENIDPHTNTIDRFIESQINLKVVVALPFFVGHREDVHSTLWGFQNSHYLEIIGDSEKKLMSMLKEYNLKH</sequence>
<dbReference type="SUPFAM" id="SSF53335">
    <property type="entry name" value="S-adenosyl-L-methionine-dependent methyltransferases"/>
    <property type="match status" value="1"/>
</dbReference>
<dbReference type="Pfam" id="PF13524">
    <property type="entry name" value="Glyco_trans_1_2"/>
    <property type="match status" value="1"/>
</dbReference>
<keyword evidence="4" id="KW-0489">Methyltransferase</keyword>
<dbReference type="Proteomes" id="UP001158049">
    <property type="component" value="Unassembled WGS sequence"/>
</dbReference>
<dbReference type="InterPro" id="IPR055259">
    <property type="entry name" value="YkvP/CgeB_Glyco_trans-like"/>
</dbReference>
<gene>
    <name evidence="4" type="ORF">SAMN06295970_101150</name>
</gene>
<feature type="domain" description="Methyltransferase type 11" evidence="2">
    <location>
        <begin position="61"/>
        <end position="108"/>
    </location>
</feature>
<feature type="domain" description="Spore protein YkvP/CgeB glycosyl transferase-like" evidence="3">
    <location>
        <begin position="561"/>
        <end position="672"/>
    </location>
</feature>
<keyword evidence="1" id="KW-0175">Coiled coil</keyword>
<accession>A0ABY1PSK6</accession>